<keyword evidence="5" id="KW-0378">Hydrolase</keyword>
<feature type="disulfide bond" evidence="7">
    <location>
        <begin position="55"/>
        <end position="61"/>
    </location>
</feature>
<organism evidence="8 9">
    <name type="scientific">Aromia moschata</name>
    <dbReference type="NCBI Taxonomy" id="1265417"/>
    <lineage>
        <taxon>Eukaryota</taxon>
        <taxon>Metazoa</taxon>
        <taxon>Ecdysozoa</taxon>
        <taxon>Arthropoda</taxon>
        <taxon>Hexapoda</taxon>
        <taxon>Insecta</taxon>
        <taxon>Pterygota</taxon>
        <taxon>Neoptera</taxon>
        <taxon>Endopterygota</taxon>
        <taxon>Coleoptera</taxon>
        <taxon>Polyphaga</taxon>
        <taxon>Cucujiformia</taxon>
        <taxon>Chrysomeloidea</taxon>
        <taxon>Cerambycidae</taxon>
        <taxon>Cerambycinae</taxon>
        <taxon>Callichromatini</taxon>
        <taxon>Aromia</taxon>
    </lineage>
</organism>
<keyword evidence="3" id="KW-0929">Antimicrobial</keyword>
<evidence type="ECO:0000313" key="8">
    <source>
        <dbReference type="EMBL" id="KAJ8959612.1"/>
    </source>
</evidence>
<dbReference type="AlphaFoldDB" id="A0AAV8Z7V5"/>
<dbReference type="Pfam" id="PF05497">
    <property type="entry name" value="Destabilase"/>
    <property type="match status" value="1"/>
</dbReference>
<dbReference type="PANTHER" id="PTHR11195:SF22">
    <property type="entry name" value="LYSOZYME"/>
    <property type="match status" value="1"/>
</dbReference>
<reference evidence="8" key="1">
    <citation type="journal article" date="2023" name="Insect Mol. Biol.">
        <title>Genome sequencing provides insights into the evolution of gene families encoding plant cell wall-degrading enzymes in longhorned beetles.</title>
        <authorList>
            <person name="Shin N.R."/>
            <person name="Okamura Y."/>
            <person name="Kirsch R."/>
            <person name="Pauchet Y."/>
        </authorList>
    </citation>
    <scope>NUCLEOTIDE SEQUENCE</scope>
    <source>
        <strain evidence="8">AMC_N1</strain>
    </source>
</reference>
<dbReference type="PROSITE" id="PS00018">
    <property type="entry name" value="EF_HAND_1"/>
    <property type="match status" value="1"/>
</dbReference>
<feature type="disulfide bond" evidence="7">
    <location>
        <begin position="50"/>
        <end position="134"/>
    </location>
</feature>
<dbReference type="CDD" id="cd16890">
    <property type="entry name" value="lyz_i"/>
    <property type="match status" value="1"/>
</dbReference>
<dbReference type="PROSITE" id="PS51909">
    <property type="entry name" value="LYSOZYME_I"/>
    <property type="match status" value="1"/>
</dbReference>
<proteinExistence type="predicted"/>
<comment type="catalytic activity">
    <reaction evidence="1">
        <text>Hydrolysis of (1-&gt;4)-beta-linkages between N-acetylmuramic acid and N-acetyl-D-glucosamine residues in a peptidoglycan and between N-acetyl-D-glucosamine residues in chitodextrins.</text>
        <dbReference type="EC" id="3.2.1.17"/>
    </reaction>
</comment>
<keyword evidence="6" id="KW-0326">Glycosidase</keyword>
<evidence type="ECO:0000313" key="9">
    <source>
        <dbReference type="Proteomes" id="UP001162162"/>
    </source>
</evidence>
<keyword evidence="7" id="KW-1015">Disulfide bond</keyword>
<accession>A0AAV8Z7V5</accession>
<keyword evidence="9" id="KW-1185">Reference proteome</keyword>
<dbReference type="InterPro" id="IPR008597">
    <property type="entry name" value="Invert_lysozyme"/>
</dbReference>
<gene>
    <name evidence="8" type="ORF">NQ318_021798</name>
</gene>
<evidence type="ECO:0000256" key="6">
    <source>
        <dbReference type="ARBA" id="ARBA00023295"/>
    </source>
</evidence>
<dbReference type="GO" id="GO:0003796">
    <property type="term" value="F:lysozyme activity"/>
    <property type="evidence" value="ECO:0007669"/>
    <property type="project" value="UniProtKB-EC"/>
</dbReference>
<feature type="disulfide bond" evidence="7">
    <location>
        <begin position="104"/>
        <end position="110"/>
    </location>
</feature>
<keyword evidence="4" id="KW-0081">Bacteriolytic enzyme</keyword>
<evidence type="ECO:0000256" key="5">
    <source>
        <dbReference type="ARBA" id="ARBA00022801"/>
    </source>
</evidence>
<comment type="caution">
    <text evidence="8">The sequence shown here is derived from an EMBL/GenBank/DDBJ whole genome shotgun (WGS) entry which is preliminary data.</text>
</comment>
<feature type="disulfide bond" evidence="7">
    <location>
        <begin position="67"/>
        <end position="72"/>
    </location>
</feature>
<name>A0AAV8Z7V5_9CUCU</name>
<evidence type="ECO:0000256" key="3">
    <source>
        <dbReference type="ARBA" id="ARBA00022529"/>
    </source>
</evidence>
<dbReference type="FunFam" id="1.10.530.10:FF:000019">
    <property type="entry name" value="lysozyme"/>
    <property type="match status" value="1"/>
</dbReference>
<dbReference type="EMBL" id="JAPWTK010000012">
    <property type="protein sequence ID" value="KAJ8959612.1"/>
    <property type="molecule type" value="Genomic_DNA"/>
</dbReference>
<dbReference type="GO" id="GO:0031640">
    <property type="term" value="P:killing of cells of another organism"/>
    <property type="evidence" value="ECO:0007669"/>
    <property type="project" value="UniProtKB-KW"/>
</dbReference>
<evidence type="ECO:0000256" key="2">
    <source>
        <dbReference type="ARBA" id="ARBA00012732"/>
    </source>
</evidence>
<evidence type="ECO:0000256" key="1">
    <source>
        <dbReference type="ARBA" id="ARBA00000632"/>
    </source>
</evidence>
<dbReference type="PANTHER" id="PTHR11195">
    <property type="entry name" value="DESTABILASE-RELATED"/>
    <property type="match status" value="1"/>
</dbReference>
<sequence length="173" mass="18610">MLRGATRGLVHSRKPSLSIAFYYEATNPPQSLFLPFGVAAQSNLPVTQQCLGCICEAISACNTTSTCSGDVCGPFRITWAYWADSGKPTVGGEPPEAATAYANCARDTYCSALAVQGYMSKFQQDCNGDGKIDCDDFATIHKTGGYGCKGIPLPEPYGERYRQCKQIVGQLRP</sequence>
<protein>
    <recommendedName>
        <fullName evidence="2">lysozyme</fullName>
        <ecNumber evidence="2">3.2.1.17</ecNumber>
    </recommendedName>
</protein>
<dbReference type="Gene3D" id="1.10.530.10">
    <property type="match status" value="1"/>
</dbReference>
<dbReference type="InterPro" id="IPR018247">
    <property type="entry name" value="EF_Hand_1_Ca_BS"/>
</dbReference>
<evidence type="ECO:0000256" key="7">
    <source>
        <dbReference type="PIRSR" id="PIRSR608597-3"/>
    </source>
</evidence>
<evidence type="ECO:0000256" key="4">
    <source>
        <dbReference type="ARBA" id="ARBA00022638"/>
    </source>
</evidence>
<dbReference type="EC" id="3.2.1.17" evidence="2"/>
<dbReference type="Proteomes" id="UP001162162">
    <property type="component" value="Unassembled WGS sequence"/>
</dbReference>
<dbReference type="GO" id="GO:0042742">
    <property type="term" value="P:defense response to bacterium"/>
    <property type="evidence" value="ECO:0007669"/>
    <property type="project" value="UniProtKB-KW"/>
</dbReference>